<accession>A0A7G9Y054</accession>
<dbReference type="GO" id="GO:0005737">
    <property type="term" value="C:cytoplasm"/>
    <property type="evidence" value="ECO:0007669"/>
    <property type="project" value="TreeGrafter"/>
</dbReference>
<sequence>MMYIAAITCLMLCVSASGCVTEDRDTTTRTDTMDLSNKTVLMVIAPSDFRDEELFVPKEFLEENGATVVVASKKRGTAKGMLGGVASVDIPVSGITIGDYDAIVFVGGSGVESHKLYEDGAYLKLAADADAAGKIVGAICLGPMIPAGAGLLSKKNATVFSSGVSYVTDHGANYTGTAVAVDGRIVTAEGPNAAEEFARAIAEAILHAGRR</sequence>
<dbReference type="PANTHER" id="PTHR48094">
    <property type="entry name" value="PROTEIN/NUCLEIC ACID DEGLYCASE DJ-1-RELATED"/>
    <property type="match status" value="1"/>
</dbReference>
<proteinExistence type="predicted"/>
<protein>
    <recommendedName>
        <fullName evidence="1">DJ-1/PfpI domain-containing protein</fullName>
    </recommendedName>
</protein>
<dbReference type="Pfam" id="PF01965">
    <property type="entry name" value="DJ-1_PfpI"/>
    <property type="match status" value="1"/>
</dbReference>
<evidence type="ECO:0000313" key="2">
    <source>
        <dbReference type="EMBL" id="QNO41388.1"/>
    </source>
</evidence>
<dbReference type="InterPro" id="IPR029062">
    <property type="entry name" value="Class_I_gatase-like"/>
</dbReference>
<evidence type="ECO:0000259" key="1">
    <source>
        <dbReference type="Pfam" id="PF01965"/>
    </source>
</evidence>
<organism evidence="2">
    <name type="scientific">Candidatus Methanogaster sp. ANME-2c ERB4</name>
    <dbReference type="NCBI Taxonomy" id="2759911"/>
    <lineage>
        <taxon>Archaea</taxon>
        <taxon>Methanobacteriati</taxon>
        <taxon>Methanobacteriota</taxon>
        <taxon>Stenosarchaea group</taxon>
        <taxon>Methanomicrobia</taxon>
        <taxon>Methanosarcinales</taxon>
        <taxon>ANME-2 cluster</taxon>
        <taxon>Candidatus Methanogasteraceae</taxon>
        <taxon>Candidatus Methanogaster</taxon>
    </lineage>
</organism>
<name>A0A7G9Y054_9EURY</name>
<evidence type="ECO:0000313" key="3">
    <source>
        <dbReference type="EMBL" id="QNO48139.1"/>
    </source>
</evidence>
<dbReference type="EMBL" id="MT630632">
    <property type="protein sequence ID" value="QNO41388.1"/>
    <property type="molecule type" value="Genomic_DNA"/>
</dbReference>
<gene>
    <name evidence="3" type="ORF">IFEFHKNF_00009</name>
    <name evidence="2" type="ORF">LPIJKFAB_00004</name>
</gene>
<dbReference type="Gene3D" id="3.40.50.880">
    <property type="match status" value="1"/>
</dbReference>
<dbReference type="AlphaFoldDB" id="A0A7G9Y054"/>
<dbReference type="InterPro" id="IPR050325">
    <property type="entry name" value="Prot/Nucl_acid_deglycase"/>
</dbReference>
<dbReference type="EMBL" id="MT631312">
    <property type="protein sequence ID" value="QNO48139.1"/>
    <property type="molecule type" value="Genomic_DNA"/>
</dbReference>
<dbReference type="PANTHER" id="PTHR48094:SF12">
    <property type="entry name" value="PARKINSON DISEASE PROTEIN 7 HOMOLOG"/>
    <property type="match status" value="1"/>
</dbReference>
<reference evidence="2" key="1">
    <citation type="submission" date="2020-06" db="EMBL/GenBank/DDBJ databases">
        <title>Unique genomic features of the anaerobic methanotrophic archaea.</title>
        <authorList>
            <person name="Chadwick G.L."/>
            <person name="Skennerton C.T."/>
            <person name="Laso-Perez R."/>
            <person name="Leu A.O."/>
            <person name="Speth D.R."/>
            <person name="Yu H."/>
            <person name="Morgan-Lang C."/>
            <person name="Hatzenpichler R."/>
            <person name="Goudeau D."/>
            <person name="Malmstrom R."/>
            <person name="Brazelton W.J."/>
            <person name="Woyke T."/>
            <person name="Hallam S.J."/>
            <person name="Tyson G.W."/>
            <person name="Wegener G."/>
            <person name="Boetius A."/>
            <person name="Orphan V."/>
        </authorList>
    </citation>
    <scope>NUCLEOTIDE SEQUENCE</scope>
</reference>
<dbReference type="InterPro" id="IPR002818">
    <property type="entry name" value="DJ-1/PfpI"/>
</dbReference>
<dbReference type="SUPFAM" id="SSF52317">
    <property type="entry name" value="Class I glutamine amidotransferase-like"/>
    <property type="match status" value="1"/>
</dbReference>
<feature type="domain" description="DJ-1/PfpI" evidence="1">
    <location>
        <begin position="38"/>
        <end position="203"/>
    </location>
</feature>